<dbReference type="OrthoDB" id="509901at2759"/>
<dbReference type="AlphaFoldDB" id="A0A4P9XQT1"/>
<proteinExistence type="inferred from homology"/>
<dbReference type="Proteomes" id="UP000271241">
    <property type="component" value="Unassembled WGS sequence"/>
</dbReference>
<accession>A0A4P9XQT1</accession>
<dbReference type="Pfam" id="PF00327">
    <property type="entry name" value="Ribosomal_L30"/>
    <property type="match status" value="1"/>
</dbReference>
<evidence type="ECO:0000256" key="1">
    <source>
        <dbReference type="ARBA" id="ARBA00007594"/>
    </source>
</evidence>
<dbReference type="SUPFAM" id="SSF55129">
    <property type="entry name" value="Ribosomal protein L30p/L7e"/>
    <property type="match status" value="1"/>
</dbReference>
<evidence type="ECO:0000256" key="2">
    <source>
        <dbReference type="ARBA" id="ARBA00022980"/>
    </source>
</evidence>
<keyword evidence="3" id="KW-0687">Ribonucleoprotein</keyword>
<dbReference type="GO" id="GO:0015934">
    <property type="term" value="C:large ribosomal subunit"/>
    <property type="evidence" value="ECO:0007669"/>
    <property type="project" value="InterPro"/>
</dbReference>
<dbReference type="InterPro" id="IPR005996">
    <property type="entry name" value="Ribosomal_uL30_bac-type"/>
</dbReference>
<evidence type="ECO:0000256" key="4">
    <source>
        <dbReference type="ARBA" id="ARBA00035281"/>
    </source>
</evidence>
<evidence type="ECO:0000259" key="5">
    <source>
        <dbReference type="Pfam" id="PF00327"/>
    </source>
</evidence>
<feature type="domain" description="Large ribosomal subunit protein uL30-like ferredoxin-like fold" evidence="5">
    <location>
        <begin position="52"/>
        <end position="96"/>
    </location>
</feature>
<name>A0A4P9XQT1_9FUNG</name>
<comment type="similarity">
    <text evidence="1">Belongs to the universal ribosomal protein uL30 family.</text>
</comment>
<dbReference type="STRING" id="78915.A0A4P9XQT1"/>
<evidence type="ECO:0000313" key="7">
    <source>
        <dbReference type="Proteomes" id="UP000271241"/>
    </source>
</evidence>
<reference evidence="7" key="1">
    <citation type="journal article" date="2018" name="Nat. Microbiol.">
        <title>Leveraging single-cell genomics to expand the fungal tree of life.</title>
        <authorList>
            <person name="Ahrendt S.R."/>
            <person name="Quandt C.A."/>
            <person name="Ciobanu D."/>
            <person name="Clum A."/>
            <person name="Salamov A."/>
            <person name="Andreopoulos B."/>
            <person name="Cheng J.F."/>
            <person name="Woyke T."/>
            <person name="Pelin A."/>
            <person name="Henrissat B."/>
            <person name="Reynolds N.K."/>
            <person name="Benny G.L."/>
            <person name="Smith M.E."/>
            <person name="James T.Y."/>
            <person name="Grigoriev I.V."/>
        </authorList>
    </citation>
    <scope>NUCLEOTIDE SEQUENCE [LARGE SCALE GENOMIC DNA]</scope>
    <source>
        <strain evidence="7">RSA 1356</strain>
    </source>
</reference>
<dbReference type="EMBL" id="KZ992607">
    <property type="protein sequence ID" value="RKP08398.1"/>
    <property type="molecule type" value="Genomic_DNA"/>
</dbReference>
<dbReference type="InterPro" id="IPR036919">
    <property type="entry name" value="Ribo_uL30_ferredoxin-like_sf"/>
</dbReference>
<sequence length="147" mass="15730">MLATRAFLPGRLAALAVRQCRMSSTASNAAAAAAAAAVETAAKTEAAPAPLLKITLKRSLIGLHPKLHRTAQGIGLRKRGRSVYQRASPGVVGSVLRLKEVARVERVPDRLARALEKVEKPRVLRQAAPLGFKIVSNVLEQQKVQSL</sequence>
<evidence type="ECO:0000256" key="3">
    <source>
        <dbReference type="ARBA" id="ARBA00023274"/>
    </source>
</evidence>
<dbReference type="CDD" id="cd01658">
    <property type="entry name" value="Ribosomal_L30"/>
    <property type="match status" value="1"/>
</dbReference>
<keyword evidence="7" id="KW-1185">Reference proteome</keyword>
<gene>
    <name evidence="6" type="ORF">THASP1DRAFT_29803</name>
</gene>
<dbReference type="Gene3D" id="3.30.1390.20">
    <property type="entry name" value="Ribosomal protein L30, ferredoxin-like fold domain"/>
    <property type="match status" value="1"/>
</dbReference>
<dbReference type="InterPro" id="IPR016082">
    <property type="entry name" value="Ribosomal_uL30_ferredoxin-like"/>
</dbReference>
<keyword evidence="2" id="KW-0689">Ribosomal protein</keyword>
<dbReference type="GO" id="GO:0003735">
    <property type="term" value="F:structural constituent of ribosome"/>
    <property type="evidence" value="ECO:0007669"/>
    <property type="project" value="InterPro"/>
</dbReference>
<dbReference type="GO" id="GO:0006412">
    <property type="term" value="P:translation"/>
    <property type="evidence" value="ECO:0007669"/>
    <property type="project" value="InterPro"/>
</dbReference>
<evidence type="ECO:0000313" key="6">
    <source>
        <dbReference type="EMBL" id="RKP08398.1"/>
    </source>
</evidence>
<organism evidence="6 7">
    <name type="scientific">Thamnocephalis sphaerospora</name>
    <dbReference type="NCBI Taxonomy" id="78915"/>
    <lineage>
        <taxon>Eukaryota</taxon>
        <taxon>Fungi</taxon>
        <taxon>Fungi incertae sedis</taxon>
        <taxon>Zoopagomycota</taxon>
        <taxon>Zoopagomycotina</taxon>
        <taxon>Zoopagomycetes</taxon>
        <taxon>Zoopagales</taxon>
        <taxon>Sigmoideomycetaceae</taxon>
        <taxon>Thamnocephalis</taxon>
    </lineage>
</organism>
<protein>
    <recommendedName>
        <fullName evidence="4">Large ribosomal subunit protein uL30m</fullName>
    </recommendedName>
</protein>